<evidence type="ECO:0000256" key="3">
    <source>
        <dbReference type="ARBA" id="ARBA00007520"/>
    </source>
</evidence>
<evidence type="ECO:0000256" key="6">
    <source>
        <dbReference type="ARBA" id="ARBA00022989"/>
    </source>
</evidence>
<sequence length="417" mass="44112">MVASAAEANLQSKKSFKSLYFVAFVVFVDMCGMGLIVPIMPSLIQGLTGETIDRAAEIGGLLLFAFAMMQFLFAPVIGGLSDRYGRRPVMLVTLALLGLDYILMALAPTLAWLFVGRIISGIMGATWAAANSCVADVIKSEERGKAFGLMGAAGAAGFVMGPAIGGILGHFGDRAPFWAAAALALSGAVAGYFLLDETLDHSKRRAFNLKRANPLGNIMQMMKSPLVIGFLGVIFMMQLAVQVQLTVWSYYTILKFNWSPLTIGLSVALFGTLVALVQGVLTGKVIARFGEVKTGLFGLTCAIPAYLIFAFATDGWMMFAAMFIGVGANMAFPGMQAMMTRTIAEDSQGELQGAIASIVGITSIIGPLMMTGIFGLFSDSQGLYFPGAPFIMAALLIAMAAAQFALTARRVGRGVMV</sequence>
<comment type="similarity">
    <text evidence="3">Belongs to the major facilitator superfamily. TCR/Tet family.</text>
</comment>
<dbReference type="InterPro" id="IPR020846">
    <property type="entry name" value="MFS_dom"/>
</dbReference>
<keyword evidence="5 8" id="KW-0812">Transmembrane</keyword>
<dbReference type="InterPro" id="IPR011701">
    <property type="entry name" value="MFS"/>
</dbReference>
<comment type="subcellular location">
    <subcellularLocation>
        <location evidence="2">Membrane</location>
        <topology evidence="2">Multi-pass membrane protein</topology>
    </subcellularLocation>
</comment>
<feature type="domain" description="Major facilitator superfamily (MFS) profile" evidence="9">
    <location>
        <begin position="18"/>
        <end position="405"/>
    </location>
</feature>
<dbReference type="PANTHER" id="PTHR23504">
    <property type="entry name" value="MAJOR FACILITATOR SUPERFAMILY DOMAIN-CONTAINING PROTEIN 10"/>
    <property type="match status" value="1"/>
</dbReference>
<dbReference type="Pfam" id="PF07690">
    <property type="entry name" value="MFS_1"/>
    <property type="match status" value="1"/>
</dbReference>
<dbReference type="EMBL" id="JBHSDH010000012">
    <property type="protein sequence ID" value="MFC4291579.1"/>
    <property type="molecule type" value="Genomic_DNA"/>
</dbReference>
<evidence type="ECO:0000313" key="10">
    <source>
        <dbReference type="EMBL" id="MFC4291579.1"/>
    </source>
</evidence>
<evidence type="ECO:0000313" key="11">
    <source>
        <dbReference type="Proteomes" id="UP001595887"/>
    </source>
</evidence>
<feature type="transmembrane region" description="Helical" evidence="8">
    <location>
        <begin position="60"/>
        <end position="77"/>
    </location>
</feature>
<dbReference type="InterPro" id="IPR036259">
    <property type="entry name" value="MFS_trans_sf"/>
</dbReference>
<feature type="transmembrane region" description="Helical" evidence="8">
    <location>
        <begin position="114"/>
        <end position="134"/>
    </location>
</feature>
<feature type="transmembrane region" description="Helical" evidence="8">
    <location>
        <begin position="294"/>
        <end position="312"/>
    </location>
</feature>
<dbReference type="InterPro" id="IPR001958">
    <property type="entry name" value="Tet-R_TetA/multi-R_MdtG-like"/>
</dbReference>
<dbReference type="InterPro" id="IPR005829">
    <property type="entry name" value="Sugar_transporter_CS"/>
</dbReference>
<reference evidence="11" key="1">
    <citation type="journal article" date="2019" name="Int. J. Syst. Evol. Microbiol.">
        <title>The Global Catalogue of Microorganisms (GCM) 10K type strain sequencing project: providing services to taxonomists for standard genome sequencing and annotation.</title>
        <authorList>
            <consortium name="The Broad Institute Genomics Platform"/>
            <consortium name="The Broad Institute Genome Sequencing Center for Infectious Disease"/>
            <person name="Wu L."/>
            <person name="Ma J."/>
        </authorList>
    </citation>
    <scope>NUCLEOTIDE SEQUENCE [LARGE SCALE GENOMIC DNA]</scope>
    <source>
        <strain evidence="11">CECT 8531</strain>
    </source>
</reference>
<dbReference type="Gene3D" id="1.20.1250.20">
    <property type="entry name" value="MFS general substrate transporter like domains"/>
    <property type="match status" value="1"/>
</dbReference>
<feature type="transmembrane region" description="Helical" evidence="8">
    <location>
        <begin position="351"/>
        <end position="377"/>
    </location>
</feature>
<keyword evidence="4" id="KW-0813">Transport</keyword>
<feature type="transmembrane region" description="Helical" evidence="8">
    <location>
        <begin position="146"/>
        <end position="171"/>
    </location>
</feature>
<feature type="transmembrane region" description="Helical" evidence="8">
    <location>
        <begin position="177"/>
        <end position="195"/>
    </location>
</feature>
<feature type="transmembrane region" description="Helical" evidence="8">
    <location>
        <begin position="263"/>
        <end position="282"/>
    </location>
</feature>
<dbReference type="PANTHER" id="PTHR23504:SF15">
    <property type="entry name" value="MAJOR FACILITATOR SUPERFAMILY (MFS) PROFILE DOMAIN-CONTAINING PROTEIN"/>
    <property type="match status" value="1"/>
</dbReference>
<dbReference type="PROSITE" id="PS50850">
    <property type="entry name" value="MFS"/>
    <property type="match status" value="1"/>
</dbReference>
<dbReference type="RefSeq" id="WP_381421549.1">
    <property type="nucleotide sequence ID" value="NZ_JBHSDH010000012.1"/>
</dbReference>
<gene>
    <name evidence="10" type="ORF">ACFOWX_04030</name>
</gene>
<keyword evidence="11" id="KW-1185">Reference proteome</keyword>
<evidence type="ECO:0000259" key="9">
    <source>
        <dbReference type="PROSITE" id="PS50850"/>
    </source>
</evidence>
<feature type="transmembrane region" description="Helical" evidence="8">
    <location>
        <begin position="318"/>
        <end position="339"/>
    </location>
</feature>
<dbReference type="SUPFAM" id="SSF103473">
    <property type="entry name" value="MFS general substrate transporter"/>
    <property type="match status" value="1"/>
</dbReference>
<name>A0ABV8RE90_9SPHN</name>
<feature type="transmembrane region" description="Helical" evidence="8">
    <location>
        <begin position="226"/>
        <end position="251"/>
    </location>
</feature>
<comment type="function">
    <text evidence="1">Resistance to tetracycline by an active tetracycline efflux. This is an energy-dependent process that decreases the accumulation of the antibiotic in whole cells. This protein functions as a metal-tetracycline/H(+) antiporter.</text>
</comment>
<evidence type="ECO:0000256" key="7">
    <source>
        <dbReference type="ARBA" id="ARBA00023136"/>
    </source>
</evidence>
<keyword evidence="6 8" id="KW-1133">Transmembrane helix</keyword>
<evidence type="ECO:0000256" key="5">
    <source>
        <dbReference type="ARBA" id="ARBA00022692"/>
    </source>
</evidence>
<protein>
    <submittedName>
        <fullName evidence="10">MFS transporter</fullName>
    </submittedName>
</protein>
<feature type="transmembrane region" description="Helical" evidence="8">
    <location>
        <begin position="383"/>
        <end position="406"/>
    </location>
</feature>
<dbReference type="PRINTS" id="PR01035">
    <property type="entry name" value="TCRTETA"/>
</dbReference>
<accession>A0ABV8RE90</accession>
<evidence type="ECO:0000256" key="2">
    <source>
        <dbReference type="ARBA" id="ARBA00004141"/>
    </source>
</evidence>
<evidence type="ECO:0000256" key="8">
    <source>
        <dbReference type="SAM" id="Phobius"/>
    </source>
</evidence>
<comment type="caution">
    <text evidence="10">The sequence shown here is derived from an EMBL/GenBank/DDBJ whole genome shotgun (WGS) entry which is preliminary data.</text>
</comment>
<organism evidence="10 11">
    <name type="scientific">Sphingorhabdus arenilitoris</name>
    <dbReference type="NCBI Taxonomy" id="1490041"/>
    <lineage>
        <taxon>Bacteria</taxon>
        <taxon>Pseudomonadati</taxon>
        <taxon>Pseudomonadota</taxon>
        <taxon>Alphaproteobacteria</taxon>
        <taxon>Sphingomonadales</taxon>
        <taxon>Sphingomonadaceae</taxon>
        <taxon>Sphingorhabdus</taxon>
    </lineage>
</organism>
<dbReference type="PROSITE" id="PS00216">
    <property type="entry name" value="SUGAR_TRANSPORT_1"/>
    <property type="match status" value="1"/>
</dbReference>
<evidence type="ECO:0000256" key="4">
    <source>
        <dbReference type="ARBA" id="ARBA00022448"/>
    </source>
</evidence>
<dbReference type="Proteomes" id="UP001595887">
    <property type="component" value="Unassembled WGS sequence"/>
</dbReference>
<feature type="transmembrane region" description="Helical" evidence="8">
    <location>
        <begin position="19"/>
        <end position="40"/>
    </location>
</feature>
<feature type="transmembrane region" description="Helical" evidence="8">
    <location>
        <begin position="89"/>
        <end position="108"/>
    </location>
</feature>
<evidence type="ECO:0000256" key="1">
    <source>
        <dbReference type="ARBA" id="ARBA00003279"/>
    </source>
</evidence>
<proteinExistence type="inferred from homology"/>
<keyword evidence="7 8" id="KW-0472">Membrane</keyword>